<proteinExistence type="predicted"/>
<sequence>MYMYGKEDENSGSEDNHKKDDCVTEVENVNENENKTDGNDHNVIEENRKGDGLSARRKFRNSHQIPTKILTIVVDAILEKPANSSSKEDTP</sequence>
<gene>
    <name evidence="2" type="ORF">Tci_838007</name>
</gene>
<accession>A0A699QF33</accession>
<feature type="region of interest" description="Disordered" evidence="1">
    <location>
        <begin position="1"/>
        <end position="53"/>
    </location>
</feature>
<evidence type="ECO:0000313" key="2">
    <source>
        <dbReference type="EMBL" id="GFC66037.1"/>
    </source>
</evidence>
<organism evidence="2">
    <name type="scientific">Tanacetum cinerariifolium</name>
    <name type="common">Dalmatian daisy</name>
    <name type="synonym">Chrysanthemum cinerariifolium</name>
    <dbReference type="NCBI Taxonomy" id="118510"/>
    <lineage>
        <taxon>Eukaryota</taxon>
        <taxon>Viridiplantae</taxon>
        <taxon>Streptophyta</taxon>
        <taxon>Embryophyta</taxon>
        <taxon>Tracheophyta</taxon>
        <taxon>Spermatophyta</taxon>
        <taxon>Magnoliopsida</taxon>
        <taxon>eudicotyledons</taxon>
        <taxon>Gunneridae</taxon>
        <taxon>Pentapetalae</taxon>
        <taxon>asterids</taxon>
        <taxon>campanulids</taxon>
        <taxon>Asterales</taxon>
        <taxon>Asteraceae</taxon>
        <taxon>Asteroideae</taxon>
        <taxon>Anthemideae</taxon>
        <taxon>Anthemidinae</taxon>
        <taxon>Tanacetum</taxon>
    </lineage>
</organism>
<feature type="compositionally biased region" description="Basic and acidic residues" evidence="1">
    <location>
        <begin position="1"/>
        <end position="22"/>
    </location>
</feature>
<dbReference type="EMBL" id="BKCJ011009287">
    <property type="protein sequence ID" value="GFC66037.1"/>
    <property type="molecule type" value="Genomic_DNA"/>
</dbReference>
<dbReference type="AlphaFoldDB" id="A0A699QF33"/>
<protein>
    <submittedName>
        <fullName evidence="2">Uncharacterized protein</fullName>
    </submittedName>
</protein>
<name>A0A699QF33_TANCI</name>
<reference evidence="2" key="1">
    <citation type="journal article" date="2019" name="Sci. Rep.">
        <title>Draft genome of Tanacetum cinerariifolium, the natural source of mosquito coil.</title>
        <authorList>
            <person name="Yamashiro T."/>
            <person name="Shiraishi A."/>
            <person name="Satake H."/>
            <person name="Nakayama K."/>
        </authorList>
    </citation>
    <scope>NUCLEOTIDE SEQUENCE</scope>
</reference>
<evidence type="ECO:0000256" key="1">
    <source>
        <dbReference type="SAM" id="MobiDB-lite"/>
    </source>
</evidence>
<feature type="compositionally biased region" description="Basic and acidic residues" evidence="1">
    <location>
        <begin position="32"/>
        <end position="51"/>
    </location>
</feature>
<comment type="caution">
    <text evidence="2">The sequence shown here is derived from an EMBL/GenBank/DDBJ whole genome shotgun (WGS) entry which is preliminary data.</text>
</comment>
<feature type="non-terminal residue" evidence="2">
    <location>
        <position position="91"/>
    </location>
</feature>